<sequence length="107" mass="12439">MADFNVSLEKAKFFLQSQYHDEEKWALNMNSPIRDESCVMVAGCEWPGNRLYCVIIWPLKLLRAAGLFAGSILLMRSYVYLDHVDVGNRNEFPKHKNVVLLESFRDE</sequence>
<dbReference type="AlphaFoldDB" id="A0A498I8K9"/>
<organism evidence="1 2">
    <name type="scientific">Malus domestica</name>
    <name type="common">Apple</name>
    <name type="synonym">Pyrus malus</name>
    <dbReference type="NCBI Taxonomy" id="3750"/>
    <lineage>
        <taxon>Eukaryota</taxon>
        <taxon>Viridiplantae</taxon>
        <taxon>Streptophyta</taxon>
        <taxon>Embryophyta</taxon>
        <taxon>Tracheophyta</taxon>
        <taxon>Spermatophyta</taxon>
        <taxon>Magnoliopsida</taxon>
        <taxon>eudicotyledons</taxon>
        <taxon>Gunneridae</taxon>
        <taxon>Pentapetalae</taxon>
        <taxon>rosids</taxon>
        <taxon>fabids</taxon>
        <taxon>Rosales</taxon>
        <taxon>Rosaceae</taxon>
        <taxon>Amygdaloideae</taxon>
        <taxon>Maleae</taxon>
        <taxon>Malus</taxon>
    </lineage>
</organism>
<dbReference type="PANTHER" id="PTHR37251:SF1">
    <property type="entry name" value="MITOCHONDRIAL IMPORT RECEPTOR SUBUNIT TOM5 HOMOLOG"/>
    <property type="match status" value="1"/>
</dbReference>
<reference evidence="1 2" key="1">
    <citation type="submission" date="2018-10" db="EMBL/GenBank/DDBJ databases">
        <title>A high-quality apple genome assembly.</title>
        <authorList>
            <person name="Hu J."/>
        </authorList>
    </citation>
    <scope>NUCLEOTIDE SEQUENCE [LARGE SCALE GENOMIC DNA]</scope>
    <source>
        <strain evidence="2">cv. HFTH1</strain>
        <tissue evidence="1">Young leaf</tissue>
    </source>
</reference>
<evidence type="ECO:0000313" key="2">
    <source>
        <dbReference type="Proteomes" id="UP000290289"/>
    </source>
</evidence>
<comment type="caution">
    <text evidence="1">The sequence shown here is derived from an EMBL/GenBank/DDBJ whole genome shotgun (WGS) entry which is preliminary data.</text>
</comment>
<accession>A0A498I8K9</accession>
<evidence type="ECO:0000313" key="1">
    <source>
        <dbReference type="EMBL" id="RXH77433.1"/>
    </source>
</evidence>
<dbReference type="EMBL" id="RDQH01000340">
    <property type="protein sequence ID" value="RXH77433.1"/>
    <property type="molecule type" value="Genomic_DNA"/>
</dbReference>
<dbReference type="Proteomes" id="UP000290289">
    <property type="component" value="Chromosome 14"/>
</dbReference>
<dbReference type="PANTHER" id="PTHR37251">
    <property type="entry name" value="MITOCHONDRIAL IMPORT RECEPTOR SUBUNIT TOM5 HOMOLOG"/>
    <property type="match status" value="1"/>
</dbReference>
<dbReference type="GO" id="GO:0005742">
    <property type="term" value="C:mitochondrial outer membrane translocase complex"/>
    <property type="evidence" value="ECO:0007669"/>
    <property type="project" value="InterPro"/>
</dbReference>
<proteinExistence type="predicted"/>
<dbReference type="InterPro" id="IPR034553">
    <property type="entry name" value="TOM5_viridi"/>
</dbReference>
<keyword evidence="2" id="KW-1185">Reference proteome</keyword>
<name>A0A498I8K9_MALDO</name>
<gene>
    <name evidence="1" type="ORF">DVH24_023707</name>
</gene>
<protein>
    <submittedName>
        <fullName evidence="1">Uncharacterized protein</fullName>
    </submittedName>
</protein>